<reference evidence="1 2" key="1">
    <citation type="journal article" date="2021" name="BMC Genomics">
        <title>Datura genome reveals duplications of psychoactive alkaloid biosynthetic genes and high mutation rate following tissue culture.</title>
        <authorList>
            <person name="Rajewski A."/>
            <person name="Carter-House D."/>
            <person name="Stajich J."/>
            <person name="Litt A."/>
        </authorList>
    </citation>
    <scope>NUCLEOTIDE SEQUENCE [LARGE SCALE GENOMIC DNA]</scope>
    <source>
        <strain evidence="1">AR-01</strain>
    </source>
</reference>
<gene>
    <name evidence="1" type="ORF">HAX54_016325</name>
</gene>
<name>A0ABS8ULK4_DATST</name>
<protein>
    <submittedName>
        <fullName evidence="1">Uncharacterized protein</fullName>
    </submittedName>
</protein>
<feature type="non-terminal residue" evidence="1">
    <location>
        <position position="60"/>
    </location>
</feature>
<evidence type="ECO:0000313" key="1">
    <source>
        <dbReference type="EMBL" id="MCD9558746.1"/>
    </source>
</evidence>
<dbReference type="EMBL" id="JACEIK010002053">
    <property type="protein sequence ID" value="MCD9558746.1"/>
    <property type="molecule type" value="Genomic_DNA"/>
</dbReference>
<feature type="non-terminal residue" evidence="1">
    <location>
        <position position="1"/>
    </location>
</feature>
<organism evidence="1 2">
    <name type="scientific">Datura stramonium</name>
    <name type="common">Jimsonweed</name>
    <name type="synonym">Common thornapple</name>
    <dbReference type="NCBI Taxonomy" id="4076"/>
    <lineage>
        <taxon>Eukaryota</taxon>
        <taxon>Viridiplantae</taxon>
        <taxon>Streptophyta</taxon>
        <taxon>Embryophyta</taxon>
        <taxon>Tracheophyta</taxon>
        <taxon>Spermatophyta</taxon>
        <taxon>Magnoliopsida</taxon>
        <taxon>eudicotyledons</taxon>
        <taxon>Gunneridae</taxon>
        <taxon>Pentapetalae</taxon>
        <taxon>asterids</taxon>
        <taxon>lamiids</taxon>
        <taxon>Solanales</taxon>
        <taxon>Solanaceae</taxon>
        <taxon>Solanoideae</taxon>
        <taxon>Datureae</taxon>
        <taxon>Datura</taxon>
    </lineage>
</organism>
<evidence type="ECO:0000313" key="2">
    <source>
        <dbReference type="Proteomes" id="UP000823775"/>
    </source>
</evidence>
<dbReference type="Proteomes" id="UP000823775">
    <property type="component" value="Unassembled WGS sequence"/>
</dbReference>
<comment type="caution">
    <text evidence="1">The sequence shown here is derived from an EMBL/GenBank/DDBJ whole genome shotgun (WGS) entry which is preliminary data.</text>
</comment>
<sequence length="60" mass="6257">WRAPHCAALGARCTAAYARAGCSTRRLACRGLPASALPCGITRSCSPPGSYLGFDMLKSQ</sequence>
<proteinExistence type="predicted"/>
<keyword evidence="2" id="KW-1185">Reference proteome</keyword>
<accession>A0ABS8ULK4</accession>